<keyword evidence="7" id="KW-0869">Chloride channel</keyword>
<dbReference type="PANTHER" id="PTHR43427:SF6">
    <property type="entry name" value="CHLORIDE CHANNEL PROTEIN CLC-E"/>
    <property type="match status" value="1"/>
</dbReference>
<feature type="transmembrane region" description="Helical" evidence="10">
    <location>
        <begin position="112"/>
        <end position="139"/>
    </location>
</feature>
<proteinExistence type="predicted"/>
<dbReference type="PANTHER" id="PTHR43427">
    <property type="entry name" value="CHLORIDE CHANNEL PROTEIN CLC-E"/>
    <property type="match status" value="1"/>
</dbReference>
<dbReference type="GO" id="GO:0005254">
    <property type="term" value="F:chloride channel activity"/>
    <property type="evidence" value="ECO:0007669"/>
    <property type="project" value="UniProtKB-KW"/>
</dbReference>
<feature type="transmembrane region" description="Helical" evidence="10">
    <location>
        <begin position="206"/>
        <end position="224"/>
    </location>
</feature>
<dbReference type="InterPro" id="IPR050368">
    <property type="entry name" value="ClC-type_chloride_channel"/>
</dbReference>
<evidence type="ECO:0000256" key="10">
    <source>
        <dbReference type="SAM" id="Phobius"/>
    </source>
</evidence>
<dbReference type="InterPro" id="IPR001807">
    <property type="entry name" value="ClC"/>
</dbReference>
<evidence type="ECO:0000256" key="2">
    <source>
        <dbReference type="ARBA" id="ARBA00022448"/>
    </source>
</evidence>
<evidence type="ECO:0000256" key="3">
    <source>
        <dbReference type="ARBA" id="ARBA00022692"/>
    </source>
</evidence>
<evidence type="ECO:0000313" key="11">
    <source>
        <dbReference type="EMBL" id="GAA10416.1"/>
    </source>
</evidence>
<dbReference type="PRINTS" id="PR00762">
    <property type="entry name" value="CLCHANNEL"/>
</dbReference>
<evidence type="ECO:0000256" key="6">
    <source>
        <dbReference type="ARBA" id="ARBA00023136"/>
    </source>
</evidence>
<evidence type="ECO:0000313" key="12">
    <source>
        <dbReference type="Proteomes" id="UP000004319"/>
    </source>
</evidence>
<keyword evidence="3 10" id="KW-0812">Transmembrane</keyword>
<dbReference type="Gene3D" id="1.10.3080.10">
    <property type="entry name" value="Clc chloride channel"/>
    <property type="match status" value="1"/>
</dbReference>
<organism evidence="11 12">
    <name type="scientific">Acetobacter tropicalis NBRC 101654</name>
    <dbReference type="NCBI Taxonomy" id="749388"/>
    <lineage>
        <taxon>Bacteria</taxon>
        <taxon>Pseudomonadati</taxon>
        <taxon>Pseudomonadota</taxon>
        <taxon>Alphaproteobacteria</taxon>
        <taxon>Acetobacterales</taxon>
        <taxon>Acetobacteraceae</taxon>
        <taxon>Acetobacter</taxon>
    </lineage>
</organism>
<reference evidence="11 12" key="1">
    <citation type="journal article" date="2011" name="Biochem. Biophys. Res. Commun.">
        <title>Increased number of Arginine-based salt bridges contributes to the thermotolerance of thermotolerant acetic acid bacteria, Acetobacter tropicalis SKU1100.</title>
        <authorList>
            <person name="Matsutani M."/>
            <person name="Hirakawa H."/>
            <person name="Nishikura M."/>
            <person name="Soemphol W."/>
            <person name="Ali I.A.I."/>
            <person name="Yakushi T."/>
            <person name="Matsushita K."/>
        </authorList>
    </citation>
    <scope>NUCLEOTIDE SEQUENCE [LARGE SCALE GENOMIC DNA]</scope>
    <source>
        <strain evidence="11 12">NBRC 101654</strain>
    </source>
</reference>
<keyword evidence="6 10" id="KW-0472">Membrane</keyword>
<comment type="subcellular location">
    <subcellularLocation>
        <location evidence="1">Membrane</location>
        <topology evidence="1">Multi-pass membrane protein</topology>
    </subcellularLocation>
</comment>
<feature type="transmembrane region" description="Helical" evidence="10">
    <location>
        <begin position="170"/>
        <end position="194"/>
    </location>
</feature>
<keyword evidence="9" id="KW-0407">Ion channel</keyword>
<evidence type="ECO:0000256" key="7">
    <source>
        <dbReference type="ARBA" id="ARBA00023173"/>
    </source>
</evidence>
<dbReference type="Pfam" id="PF00654">
    <property type="entry name" value="Voltage_CLC"/>
    <property type="match status" value="1"/>
</dbReference>
<dbReference type="SUPFAM" id="SSF81340">
    <property type="entry name" value="Clc chloride channel"/>
    <property type="match status" value="1"/>
</dbReference>
<feature type="transmembrane region" description="Helical" evidence="10">
    <location>
        <begin position="27"/>
        <end position="52"/>
    </location>
</feature>
<dbReference type="EMBL" id="BABS01000254">
    <property type="protein sequence ID" value="GAA10416.1"/>
    <property type="molecule type" value="Genomic_DNA"/>
</dbReference>
<feature type="transmembrane region" description="Helical" evidence="10">
    <location>
        <begin position="72"/>
        <end position="91"/>
    </location>
</feature>
<dbReference type="GO" id="GO:0034707">
    <property type="term" value="C:chloride channel complex"/>
    <property type="evidence" value="ECO:0007669"/>
    <property type="project" value="UniProtKB-KW"/>
</dbReference>
<evidence type="ECO:0000256" key="4">
    <source>
        <dbReference type="ARBA" id="ARBA00022989"/>
    </source>
</evidence>
<accession>F7VJ71</accession>
<dbReference type="InterPro" id="IPR014743">
    <property type="entry name" value="Cl-channel_core"/>
</dbReference>
<keyword evidence="8" id="KW-0868">Chloride</keyword>
<dbReference type="PROSITE" id="PS51257">
    <property type="entry name" value="PROKAR_LIPOPROTEIN"/>
    <property type="match status" value="1"/>
</dbReference>
<keyword evidence="5" id="KW-0406">Ion transport</keyword>
<feature type="transmembrane region" description="Helical" evidence="10">
    <location>
        <begin position="377"/>
        <end position="400"/>
    </location>
</feature>
<keyword evidence="2" id="KW-0813">Transport</keyword>
<evidence type="ECO:0000256" key="1">
    <source>
        <dbReference type="ARBA" id="ARBA00004141"/>
    </source>
</evidence>
<feature type="transmembrane region" description="Helical" evidence="10">
    <location>
        <begin position="236"/>
        <end position="260"/>
    </location>
</feature>
<evidence type="ECO:0000256" key="5">
    <source>
        <dbReference type="ARBA" id="ARBA00023065"/>
    </source>
</evidence>
<gene>
    <name evidence="11" type="ORF">ATPR_3420</name>
</gene>
<feature type="transmembrane region" description="Helical" evidence="10">
    <location>
        <begin position="281"/>
        <end position="300"/>
    </location>
</feature>
<evidence type="ECO:0000256" key="8">
    <source>
        <dbReference type="ARBA" id="ARBA00023214"/>
    </source>
</evidence>
<feature type="transmembrane region" description="Helical" evidence="10">
    <location>
        <begin position="407"/>
        <end position="424"/>
    </location>
</feature>
<evidence type="ECO:0000256" key="9">
    <source>
        <dbReference type="ARBA" id="ARBA00023303"/>
    </source>
</evidence>
<keyword evidence="4 10" id="KW-1133">Transmembrane helix</keyword>
<sequence>MQLDKEMFRQIALKILREKDQPIPCGLTLLSCLSILVGSVVGVVCGTFRLLLEHAAGLRTTLALDVLHPFPAGLMIIAIGSITAFIAAWMVRRLAPLASGSGIPHVEAVLAGLATPASVGLIPVKFIGGLLAIGGGLALGREGPSVQMGATAANTIGRLLRLGPADCRSLLAAGAGAGLATAFNAPGAGAIFVLEELVGKFEARTACSALGASVSAILVARALLGGDPDFVVADSPMVISVSTQVLFLLTGLAVGLLSVVYNRTVLATLRLAERMNASVEIRAAAIGAIGGLIVWLTPRLAGGGDWITQSAINGTLIWTALPGLYALRLVFGSISYAAATPGGLFAPMLALGALAGLGCGDLAHVLAPTLAGRTTPFVVVGMAAMFAGAVRAPLTGIILVTEMTNTPSLLLPLLSGSFAAMLVADGMGEAPIYEALRTRAASEKR</sequence>
<comment type="caution">
    <text evidence="11">The sequence shown here is derived from an EMBL/GenBank/DDBJ whole genome shotgun (WGS) entry which is preliminary data.</text>
</comment>
<feature type="transmembrane region" description="Helical" evidence="10">
    <location>
        <begin position="306"/>
        <end position="327"/>
    </location>
</feature>
<dbReference type="AlphaFoldDB" id="F7VJ71"/>
<dbReference type="Proteomes" id="UP000004319">
    <property type="component" value="Unassembled WGS sequence"/>
</dbReference>
<feature type="transmembrane region" description="Helical" evidence="10">
    <location>
        <begin position="334"/>
        <end position="357"/>
    </location>
</feature>
<protein>
    <submittedName>
        <fullName evidence="11">Chloride channel protein</fullName>
    </submittedName>
</protein>
<name>F7VJ71_9PROT</name>